<proteinExistence type="inferred from homology"/>
<organism evidence="16">
    <name type="scientific">Grosmannia clavigera (strain kw1407 / UAMH 11150)</name>
    <name type="common">Blue stain fungus</name>
    <name type="synonym">Graphiocladiella clavigera</name>
    <dbReference type="NCBI Taxonomy" id="655863"/>
    <lineage>
        <taxon>Eukaryota</taxon>
        <taxon>Fungi</taxon>
        <taxon>Dikarya</taxon>
        <taxon>Ascomycota</taxon>
        <taxon>Pezizomycotina</taxon>
        <taxon>Sordariomycetes</taxon>
        <taxon>Sordariomycetidae</taxon>
        <taxon>Ophiostomatales</taxon>
        <taxon>Ophiostomataceae</taxon>
        <taxon>Leptographium</taxon>
    </lineage>
</organism>
<evidence type="ECO:0000256" key="7">
    <source>
        <dbReference type="ARBA" id="ARBA00023139"/>
    </source>
</evidence>
<dbReference type="OrthoDB" id="331948at2759"/>
<dbReference type="InterPro" id="IPR033682">
    <property type="entry name" value="PFA4"/>
</dbReference>
<evidence type="ECO:0000313" key="16">
    <source>
        <dbReference type="Proteomes" id="UP000007796"/>
    </source>
</evidence>
<evidence type="ECO:0000256" key="3">
    <source>
        <dbReference type="ARBA" id="ARBA00022692"/>
    </source>
</evidence>
<protein>
    <recommendedName>
        <fullName evidence="11">Palmitoyltransferase PFA4</fullName>
        <ecNumber evidence="11">2.3.1.225</ecNumber>
    </recommendedName>
    <alternativeName>
        <fullName evidence="11">Protein S-acyltransferase</fullName>
        <shortName evidence="11">PAT</shortName>
    </alternativeName>
    <alternativeName>
        <fullName evidence="11">Protein fatty acyltransferase 4</fullName>
    </alternativeName>
</protein>
<dbReference type="InterPro" id="IPR001594">
    <property type="entry name" value="Palmitoyltrfase_DHHC"/>
</dbReference>
<comment type="similarity">
    <text evidence="11">Belongs to the DHHC palmitoyltransferase family. PFA4 subfamily.</text>
</comment>
<evidence type="ECO:0000313" key="15">
    <source>
        <dbReference type="EMBL" id="EFX04409.1"/>
    </source>
</evidence>
<comment type="catalytic activity">
    <reaction evidence="10 11 12">
        <text>L-cysteinyl-[protein] + hexadecanoyl-CoA = S-hexadecanoyl-L-cysteinyl-[protein] + CoA</text>
        <dbReference type="Rhea" id="RHEA:36683"/>
        <dbReference type="Rhea" id="RHEA-COMP:10131"/>
        <dbReference type="Rhea" id="RHEA-COMP:11032"/>
        <dbReference type="ChEBI" id="CHEBI:29950"/>
        <dbReference type="ChEBI" id="CHEBI:57287"/>
        <dbReference type="ChEBI" id="CHEBI:57379"/>
        <dbReference type="ChEBI" id="CHEBI:74151"/>
        <dbReference type="EC" id="2.3.1.225"/>
    </reaction>
</comment>
<evidence type="ECO:0000256" key="4">
    <source>
        <dbReference type="ARBA" id="ARBA00022824"/>
    </source>
</evidence>
<comment type="subcellular location">
    <subcellularLocation>
        <location evidence="11">Endoplasmic reticulum membrane</location>
        <topology evidence="11">Multi-pass membrane protein</topology>
    </subcellularLocation>
    <subcellularLocation>
        <location evidence="1">Membrane</location>
        <topology evidence="1">Multi-pass membrane protein</topology>
    </subcellularLocation>
</comment>
<evidence type="ECO:0000256" key="12">
    <source>
        <dbReference type="RuleBase" id="RU079119"/>
    </source>
</evidence>
<feature type="compositionally biased region" description="Acidic residues" evidence="13">
    <location>
        <begin position="267"/>
        <end position="277"/>
    </location>
</feature>
<feature type="region of interest" description="Disordered" evidence="13">
    <location>
        <begin position="391"/>
        <end position="412"/>
    </location>
</feature>
<keyword evidence="4 11" id="KW-0256">Endoplasmic reticulum</keyword>
<dbReference type="RefSeq" id="XP_014173891.1">
    <property type="nucleotide sequence ID" value="XM_014318416.1"/>
</dbReference>
<dbReference type="Pfam" id="PF01529">
    <property type="entry name" value="DHHC"/>
    <property type="match status" value="1"/>
</dbReference>
<gene>
    <name evidence="11" type="primary">PFA4</name>
    <name evidence="15" type="ORF">CMQ_1337</name>
</gene>
<feature type="region of interest" description="Disordered" evidence="13">
    <location>
        <begin position="267"/>
        <end position="308"/>
    </location>
</feature>
<dbReference type="GO" id="GO:0019706">
    <property type="term" value="F:protein-cysteine S-palmitoyltransferase activity"/>
    <property type="evidence" value="ECO:0007669"/>
    <property type="project" value="UniProtKB-UniRule"/>
</dbReference>
<dbReference type="FunCoup" id="F0XCI0">
    <property type="interactions" value="17"/>
</dbReference>
<keyword evidence="9 11" id="KW-0012">Acyltransferase</keyword>
<dbReference type="EC" id="2.3.1.225" evidence="11"/>
<feature type="compositionally biased region" description="Acidic residues" evidence="13">
    <location>
        <begin position="286"/>
        <end position="299"/>
    </location>
</feature>
<keyword evidence="6 11" id="KW-0472">Membrane</keyword>
<evidence type="ECO:0000256" key="1">
    <source>
        <dbReference type="ARBA" id="ARBA00004141"/>
    </source>
</evidence>
<feature type="domain" description="Palmitoyltransferase DHHC" evidence="14">
    <location>
        <begin position="117"/>
        <end position="245"/>
    </location>
</feature>
<keyword evidence="16" id="KW-1185">Reference proteome</keyword>
<feature type="region of interest" description="Disordered" evidence="13">
    <location>
        <begin position="98"/>
        <end position="118"/>
    </location>
</feature>
<dbReference type="InterPro" id="IPR039859">
    <property type="entry name" value="PFA4/ZDH16/20/ERF2-like"/>
</dbReference>
<keyword evidence="8 11" id="KW-0449">Lipoprotein</keyword>
<feature type="transmembrane region" description="Helical" evidence="11 12">
    <location>
        <begin position="50"/>
        <end position="67"/>
    </location>
</feature>
<evidence type="ECO:0000256" key="11">
    <source>
        <dbReference type="HAMAP-Rule" id="MF_03199"/>
    </source>
</evidence>
<keyword evidence="3 11" id="KW-0812">Transmembrane</keyword>
<dbReference type="GeneID" id="25974204"/>
<dbReference type="STRING" id="655863.F0XCI0"/>
<keyword evidence="5 11" id="KW-1133">Transmembrane helix</keyword>
<dbReference type="Proteomes" id="UP000007796">
    <property type="component" value="Unassembled WGS sequence"/>
</dbReference>
<evidence type="ECO:0000256" key="5">
    <source>
        <dbReference type="ARBA" id="ARBA00022989"/>
    </source>
</evidence>
<evidence type="ECO:0000256" key="8">
    <source>
        <dbReference type="ARBA" id="ARBA00023288"/>
    </source>
</evidence>
<feature type="active site" description="S-palmitoyl cysteine intermediate" evidence="11">
    <location>
        <position position="149"/>
    </location>
</feature>
<evidence type="ECO:0000259" key="14">
    <source>
        <dbReference type="Pfam" id="PF01529"/>
    </source>
</evidence>
<evidence type="ECO:0000256" key="13">
    <source>
        <dbReference type="SAM" id="MobiDB-lite"/>
    </source>
</evidence>
<dbReference type="PANTHER" id="PTHR12246">
    <property type="entry name" value="PALMITOYLTRANSFERASE ZDHHC16"/>
    <property type="match status" value="1"/>
</dbReference>
<keyword evidence="2 11" id="KW-0808">Transferase</keyword>
<dbReference type="InParanoid" id="F0XCI0"/>
<feature type="region of interest" description="Disordered" evidence="13">
    <location>
        <begin position="467"/>
        <end position="490"/>
    </location>
</feature>
<dbReference type="EMBL" id="GL629765">
    <property type="protein sequence ID" value="EFX04409.1"/>
    <property type="molecule type" value="Genomic_DNA"/>
</dbReference>
<sequence length="490" mass="55037">MTSIKTGPTTPGLHWLAIPVATSIILFLGYSSQWLFHTASYLEPGPLTTAESITFNTLLLCLLWTYFRACTVDPGRYVFDIPTVFDPKTDPASRALFSSSASSSSSSSSSYTPTASPTRWCKKCRAPKPPRAHHCRHCARCVPKMDHHCPWTGNCVSMQTFPYFLRFVVFTNVSLWMLGYLLAQRFYALWAERHLPAYLGPTLLELAHLTILALVCSATMLTLSIMLYTTVYAWLFNTTMIESWEIDRHEAVVDRYNSTHADGTFWDEGDDYDDGGDDYNSTNAGSDDDDDDDDGDTYDESPRKKTAPRSRVEFPYDIGFFGNMSQAMGTVNIFLWFFPFASGPKVAIGGSGAGWDWPENGFNSEPGMWPPPDPDKIRRAKRESWAEQTDQTMAATSGHDYRLSPNSSWKTGTPEEELAAFKQRQAADFRRRQHGVVAKAVVEEEGMDGRPGWTNADGDRLRDYGVDEEVDGDEDDVPLSELLQRRKKGQ</sequence>
<dbReference type="GO" id="GO:0005789">
    <property type="term" value="C:endoplasmic reticulum membrane"/>
    <property type="evidence" value="ECO:0007669"/>
    <property type="project" value="UniProtKB-SubCell"/>
</dbReference>
<feature type="transmembrane region" description="Helical" evidence="11 12">
    <location>
        <begin position="207"/>
        <end position="235"/>
    </location>
</feature>
<keyword evidence="7 11" id="KW-0564">Palmitate</keyword>
<accession>F0XCI0</accession>
<feature type="transmembrane region" description="Helical" evidence="11 12">
    <location>
        <begin position="167"/>
        <end position="187"/>
    </location>
</feature>
<name>F0XCI0_GROCL</name>
<dbReference type="PROSITE" id="PS50216">
    <property type="entry name" value="DHHC"/>
    <property type="match status" value="1"/>
</dbReference>
<feature type="compositionally biased region" description="Acidic residues" evidence="13">
    <location>
        <begin position="467"/>
        <end position="478"/>
    </location>
</feature>
<dbReference type="HOGENOM" id="CLU_027721_8_1_1"/>
<dbReference type="eggNOG" id="KOG1314">
    <property type="taxonomic scope" value="Eukaryota"/>
</dbReference>
<evidence type="ECO:0000256" key="2">
    <source>
        <dbReference type="ARBA" id="ARBA00022679"/>
    </source>
</evidence>
<comment type="function">
    <text evidence="11">Mediates the reversible addition of palmitate to target proteins, thereby regulating their membrane association and biological function.</text>
</comment>
<evidence type="ECO:0000256" key="6">
    <source>
        <dbReference type="ARBA" id="ARBA00023136"/>
    </source>
</evidence>
<comment type="domain">
    <text evidence="11 12">The DHHC domain is required for palmitoyltransferase activity.</text>
</comment>
<dbReference type="HAMAP" id="MF_03199">
    <property type="entry name" value="DHHC_PAT_PFA4"/>
    <property type="match status" value="1"/>
</dbReference>
<feature type="compositionally biased region" description="Low complexity" evidence="13">
    <location>
        <begin position="98"/>
        <end position="110"/>
    </location>
</feature>
<evidence type="ECO:0000256" key="9">
    <source>
        <dbReference type="ARBA" id="ARBA00023315"/>
    </source>
</evidence>
<reference evidence="15 16" key="1">
    <citation type="journal article" date="2011" name="Proc. Natl. Acad. Sci. U.S.A.">
        <title>Genome and transcriptome analyses of the mountain pine beetle-fungal symbiont Grosmannia clavigera, a lodgepole pine pathogen.</title>
        <authorList>
            <person name="DiGuistini S."/>
            <person name="Wang Y."/>
            <person name="Liao N.Y."/>
            <person name="Taylor G."/>
            <person name="Tanguay P."/>
            <person name="Feau N."/>
            <person name="Henrissat B."/>
            <person name="Chan S.K."/>
            <person name="Hesse-Orce U."/>
            <person name="Alamouti S.M."/>
            <person name="Tsui C.K.M."/>
            <person name="Docking R.T."/>
            <person name="Levasseur A."/>
            <person name="Haridas S."/>
            <person name="Robertson G."/>
            <person name="Birol I."/>
            <person name="Holt R.A."/>
            <person name="Marra M.A."/>
            <person name="Hamelin R.C."/>
            <person name="Hirst M."/>
            <person name="Jones S.J.M."/>
            <person name="Bohlmann J."/>
            <person name="Breuil C."/>
        </authorList>
    </citation>
    <scope>NUCLEOTIDE SEQUENCE [LARGE SCALE GENOMIC DNA]</scope>
    <source>
        <strain evidence="16">kw1407 / UAMH 11150</strain>
    </source>
</reference>
<feature type="transmembrane region" description="Helical" evidence="11 12">
    <location>
        <begin position="12"/>
        <end position="30"/>
    </location>
</feature>
<dbReference type="AlphaFoldDB" id="F0XCI0"/>
<evidence type="ECO:0000256" key="10">
    <source>
        <dbReference type="ARBA" id="ARBA00048048"/>
    </source>
</evidence>